<dbReference type="Proteomes" id="UP000286415">
    <property type="component" value="Unassembled WGS sequence"/>
</dbReference>
<accession>A0A3R7CDC8</accession>
<reference evidence="1 2" key="2">
    <citation type="journal article" date="2021" name="Genomics">
        <title>High-quality reference genome for Clonorchis sinensis.</title>
        <authorList>
            <person name="Young N.D."/>
            <person name="Stroehlein A.J."/>
            <person name="Kinkar L."/>
            <person name="Wang T."/>
            <person name="Sohn W.M."/>
            <person name="Chang B.C.H."/>
            <person name="Kaur P."/>
            <person name="Weisz D."/>
            <person name="Dudchenko O."/>
            <person name="Aiden E.L."/>
            <person name="Korhonen P.K."/>
            <person name="Gasser R.B."/>
        </authorList>
    </citation>
    <scope>NUCLEOTIDE SEQUENCE [LARGE SCALE GENOMIC DNA]</scope>
    <source>
        <strain evidence="1">Cs-k2</strain>
    </source>
</reference>
<protein>
    <submittedName>
        <fullName evidence="1">Uncharacterized protein</fullName>
    </submittedName>
</protein>
<organism evidence="1 2">
    <name type="scientific">Clonorchis sinensis</name>
    <name type="common">Chinese liver fluke</name>
    <dbReference type="NCBI Taxonomy" id="79923"/>
    <lineage>
        <taxon>Eukaryota</taxon>
        <taxon>Metazoa</taxon>
        <taxon>Spiralia</taxon>
        <taxon>Lophotrochozoa</taxon>
        <taxon>Platyhelminthes</taxon>
        <taxon>Trematoda</taxon>
        <taxon>Digenea</taxon>
        <taxon>Opisthorchiida</taxon>
        <taxon>Opisthorchiata</taxon>
        <taxon>Opisthorchiidae</taxon>
        <taxon>Clonorchis</taxon>
    </lineage>
</organism>
<gene>
    <name evidence="1" type="ORF">CSKR_106230</name>
</gene>
<dbReference type="EMBL" id="NIRI02000013">
    <property type="protein sequence ID" value="KAG5453064.1"/>
    <property type="molecule type" value="Genomic_DNA"/>
</dbReference>
<sequence length="215" mass="24103">MLQRDSINSVTDLTFQETQSGCTRRPNATKRLHKFHKRSHFSRDAKRIYEKTCYSHASSVVSTVTPVHSSKIAVEILETAAAVILSPPQHKHVATTPESVSFVTGLKVTEASFLLVDSSTRGIHVTALFLVQNINPNKPFQFKPSQINLSAQQNLQEIAFFLGISGNFITRVCEFPSAEVHLGHWYSRCPQYVSQSMESRIRAEITCVEVVQWAS</sequence>
<dbReference type="InParanoid" id="A0A3R7CDC8"/>
<keyword evidence="2" id="KW-1185">Reference proteome</keyword>
<evidence type="ECO:0000313" key="2">
    <source>
        <dbReference type="Proteomes" id="UP000286415"/>
    </source>
</evidence>
<dbReference type="AlphaFoldDB" id="A0A3R7CDC8"/>
<comment type="caution">
    <text evidence="1">The sequence shown here is derived from an EMBL/GenBank/DDBJ whole genome shotgun (WGS) entry which is preliminary data.</text>
</comment>
<evidence type="ECO:0000313" key="1">
    <source>
        <dbReference type="EMBL" id="KAG5453064.1"/>
    </source>
</evidence>
<reference evidence="1 2" key="1">
    <citation type="journal article" date="2018" name="Biotechnol. Adv.">
        <title>Improved genomic resources and new bioinformatic workflow for the carcinogenic parasite Clonorchis sinensis: Biotechnological implications.</title>
        <authorList>
            <person name="Wang D."/>
            <person name="Korhonen P.K."/>
            <person name="Gasser R.B."/>
            <person name="Young N.D."/>
        </authorList>
    </citation>
    <scope>NUCLEOTIDE SEQUENCE [LARGE SCALE GENOMIC DNA]</scope>
    <source>
        <strain evidence="1">Cs-k2</strain>
    </source>
</reference>
<proteinExistence type="predicted"/>
<name>A0A3R7CDC8_CLOSI</name>